<organism evidence="3 4">
    <name type="scientific">Aeromicrobium erythreum</name>
    <dbReference type="NCBI Taxonomy" id="2041"/>
    <lineage>
        <taxon>Bacteria</taxon>
        <taxon>Bacillati</taxon>
        <taxon>Actinomycetota</taxon>
        <taxon>Actinomycetes</taxon>
        <taxon>Propionibacteriales</taxon>
        <taxon>Nocardioidaceae</taxon>
        <taxon>Aeromicrobium</taxon>
    </lineage>
</organism>
<reference evidence="3 4" key="1">
    <citation type="journal article" date="1991" name="Int. J. Syst. Bacteriol.">
        <title>Description of the erythromycin-producing bacterium Arthrobacter sp. strain NRRL B-3381 as Aeromicrobium erythreum gen. nov., sp. nov.</title>
        <authorList>
            <person name="Miller E.S."/>
            <person name="Woese C.R."/>
            <person name="Brenner S."/>
        </authorList>
    </citation>
    <scope>NUCLEOTIDE SEQUENCE [LARGE SCALE GENOMIC DNA]</scope>
    <source>
        <strain evidence="3 4">AR18</strain>
    </source>
</reference>
<proteinExistence type="predicted"/>
<feature type="region of interest" description="Disordered" evidence="1">
    <location>
        <begin position="392"/>
        <end position="414"/>
    </location>
</feature>
<dbReference type="InterPro" id="IPR006530">
    <property type="entry name" value="YD"/>
</dbReference>
<feature type="domain" description="DUF6531" evidence="2">
    <location>
        <begin position="542"/>
        <end position="595"/>
    </location>
</feature>
<feature type="compositionally biased region" description="Basic and acidic residues" evidence="1">
    <location>
        <begin position="54"/>
        <end position="71"/>
    </location>
</feature>
<dbReference type="STRING" id="2041.AERYTH_06045"/>
<dbReference type="PANTHER" id="PTHR32305:SF15">
    <property type="entry name" value="PROTEIN RHSA-RELATED"/>
    <property type="match status" value="1"/>
</dbReference>
<feature type="compositionally biased region" description="Low complexity" evidence="1">
    <location>
        <begin position="1369"/>
        <end position="1386"/>
    </location>
</feature>
<dbReference type="InterPro" id="IPR031325">
    <property type="entry name" value="RHS_repeat"/>
</dbReference>
<feature type="compositionally biased region" description="Low complexity" evidence="1">
    <location>
        <begin position="169"/>
        <end position="186"/>
    </location>
</feature>
<dbReference type="EMBL" id="CP011502">
    <property type="protein sequence ID" value="ALX04289.1"/>
    <property type="molecule type" value="Genomic_DNA"/>
</dbReference>
<dbReference type="Pfam" id="PF20148">
    <property type="entry name" value="DUF6531"/>
    <property type="match status" value="1"/>
</dbReference>
<dbReference type="Pfam" id="PF05593">
    <property type="entry name" value="RHS_repeat"/>
    <property type="match status" value="1"/>
</dbReference>
<evidence type="ECO:0000313" key="4">
    <source>
        <dbReference type="Proteomes" id="UP000067689"/>
    </source>
</evidence>
<feature type="compositionally biased region" description="Polar residues" evidence="1">
    <location>
        <begin position="1387"/>
        <end position="1399"/>
    </location>
</feature>
<keyword evidence="4" id="KW-1185">Reference proteome</keyword>
<dbReference type="InterPro" id="IPR050708">
    <property type="entry name" value="T6SS_VgrG/RHS"/>
</dbReference>
<dbReference type="KEGG" id="aer:AERYTH_06045"/>
<dbReference type="Proteomes" id="UP000067689">
    <property type="component" value="Chromosome"/>
</dbReference>
<dbReference type="PATRIC" id="fig|2041.4.peg.1260"/>
<dbReference type="InterPro" id="IPR022385">
    <property type="entry name" value="Rhs_assc_core"/>
</dbReference>
<dbReference type="NCBIfam" id="TIGR01643">
    <property type="entry name" value="YD_repeat_2x"/>
    <property type="match status" value="2"/>
</dbReference>
<evidence type="ECO:0000256" key="1">
    <source>
        <dbReference type="SAM" id="MobiDB-lite"/>
    </source>
</evidence>
<feature type="compositionally biased region" description="Polar residues" evidence="1">
    <location>
        <begin position="392"/>
        <end position="406"/>
    </location>
</feature>
<gene>
    <name evidence="3" type="ORF">AERYTH_06045</name>
</gene>
<protein>
    <recommendedName>
        <fullName evidence="2">DUF6531 domain-containing protein</fullName>
    </recommendedName>
</protein>
<accession>A0A0U4BG62</accession>
<dbReference type="PANTHER" id="PTHR32305">
    <property type="match status" value="1"/>
</dbReference>
<feature type="region of interest" description="Disordered" evidence="1">
    <location>
        <begin position="166"/>
        <end position="193"/>
    </location>
</feature>
<feature type="region of interest" description="Disordered" evidence="1">
    <location>
        <begin position="32"/>
        <end position="71"/>
    </location>
</feature>
<name>A0A0U4BG62_9ACTN</name>
<evidence type="ECO:0000313" key="3">
    <source>
        <dbReference type="EMBL" id="ALX04289.1"/>
    </source>
</evidence>
<evidence type="ECO:0000259" key="2">
    <source>
        <dbReference type="Pfam" id="PF20148"/>
    </source>
</evidence>
<dbReference type="Gene3D" id="2.180.10.10">
    <property type="entry name" value="RHS repeat-associated core"/>
    <property type="match status" value="2"/>
</dbReference>
<dbReference type="NCBIfam" id="TIGR03696">
    <property type="entry name" value="Rhs_assc_core"/>
    <property type="match status" value="1"/>
</dbReference>
<dbReference type="InterPro" id="IPR045351">
    <property type="entry name" value="DUF6531"/>
</dbReference>
<feature type="region of interest" description="Disordered" evidence="1">
    <location>
        <begin position="1369"/>
        <end position="1399"/>
    </location>
</feature>
<sequence length="1645" mass="176007">MLLPTVTAVAAGALIGGPAIAEPEGNKVEFRIPEGQASKNKDFGDASEVGEAMAKARETKKRVEIRSERDERRTVFVNPDGTMTQETSEAPRFAETDHGVFQPLNPDLAPEGGRLEPEVSDADVSFSADGAGELTRLDLGKGRSIGLSFDAELAAPTVDGATASYRVQSDAPEASATPSPSSSADEQSPTSDVAVVTGTRSGGFFTHLTLDGAPDSAPEYRFPLKSEGLTPVLVGQVLSFKDGEKTVVQSRPLKMWDAQVDEAGDPAAPVDVDASLETEDGGQVLILRPSMEWLQAEGRQYPVVIDPDIAPVSPVGDTWVFSTQASDDPRSSDPGLRVGSDDGSRAFRSIIWFRYNRFVGTNVTKATLNLKQYFSAAGCTAKTTVFTPTTSGDSTVSDITWSNKPNESTDNRWRISPTFNRNGTSSGCAAGPQAIDVTSMVNGWSGKHAGSGNFAFADSSSAFGATLNRQSVQLHAGVTPTEEQDATRQKRFCSSDWVSSATYCDSASVVPTLSITYDPEIGSQSWYSMTDHPFNSYSSLSVNNRNGNLLVSATDGKMNGVGLNLDLARTYNSQATVTNTSIGKGWNLGIGPDVWLRKKSGVRFDYNGPSGTILGSFVRKSATSTNSAFKDFSTPIGGIGSDLKETDTGFTLTFRKSRQKFDFDLVDSSGNAYLTKIRDRSDNAITFGYNGTINNRPKLATITDSGGHVLNVTYSGNTITAITESTNYTQSSGGARTWAYAYDSSGRLTGFTNPENKTTTYAYTSGGLLSRITGPARTKPDGKANTGETEITYGVNSSGEAQVQTVRYRWDDDAADAAWHMFTWSYPTSRPTVCNGNGSLWTTVKDPRTNTTTYCFGQRNDSTGKGKTWVYDPKGNMKSQDYTADNAPETFTSATGATTVNKYSGGALQDRLESVTEPKNSSGENAASAGLQYNAPSTTEGGAYLPTAAQSPSGDCNEYGYDAKGRTTTAYTGITPEAATSASSGAQRNGCKTSSSGFDAKFERRYKDNGTVSSSWDGNAQDSPTDAEKTIYTYWADGDTGYIAGSEGQLKSVRKPGGDCSTGSSRKLCTSFTYDGAARVDTTTDGRGKVTKYQYDRNDNVVRAMFDTNDLACSLNLGVCIDYTYDAEQNLLQRSMTTTSRTSAFYYDRMNRLVGKTVGVDANTFDFSTSAYDGVGNMVYDQTYVTGAPDSVEMVFYHDSANSLYRVLDYKSTPTFRFDFETDKDGRVTSVAPTSASSGSTIVKFAYDYTTSGRPKSMRWLTPGGTEQAKIAYNYSVSVPVGGGSAMFDTPQMQSRTTTGTGAASNQTGTIDYDYDKQRLVKATDTNGTDYEYTYDKISNITKEIAGSTTTRYGYNKAGILCWEGSTAGDSASPSSSTAGCPSTPSGNTTINADNAGNSLGTSANPITVNQLNQVDQIDGNAQTYLDQGNDLRQTSAGNREYDSGRGVTGIKRGSTYEYYIRDTNGTLLASQVGSTLTYAASEPNGNITWLMNNSGSRVGSYKYAPYGATTLTGTPAAANPFRWISAQQDDRASGAAGSYKLGARYYDGRGHFTQPDPVAGGLADPRTIAAYNYGNGDPINLADPSGYFDIPNPVGFLKFATKRAPGVCYIANAVQDTDNSFKDDLNDLNTCFNPYAFVQDAIED</sequence>